<dbReference type="AlphaFoldDB" id="A0AAV0G2I7"/>
<keyword evidence="2" id="KW-1185">Reference proteome</keyword>
<gene>
    <name evidence="1" type="ORF">CEPIT_LOCUS39703</name>
</gene>
<protein>
    <submittedName>
        <fullName evidence="1">Uncharacterized protein</fullName>
    </submittedName>
</protein>
<evidence type="ECO:0000313" key="1">
    <source>
        <dbReference type="EMBL" id="CAH9142179.1"/>
    </source>
</evidence>
<evidence type="ECO:0000313" key="2">
    <source>
        <dbReference type="Proteomes" id="UP001152523"/>
    </source>
</evidence>
<comment type="caution">
    <text evidence="1">The sequence shown here is derived from an EMBL/GenBank/DDBJ whole genome shotgun (WGS) entry which is preliminary data.</text>
</comment>
<organism evidence="1 2">
    <name type="scientific">Cuscuta epithymum</name>
    <dbReference type="NCBI Taxonomy" id="186058"/>
    <lineage>
        <taxon>Eukaryota</taxon>
        <taxon>Viridiplantae</taxon>
        <taxon>Streptophyta</taxon>
        <taxon>Embryophyta</taxon>
        <taxon>Tracheophyta</taxon>
        <taxon>Spermatophyta</taxon>
        <taxon>Magnoliopsida</taxon>
        <taxon>eudicotyledons</taxon>
        <taxon>Gunneridae</taxon>
        <taxon>Pentapetalae</taxon>
        <taxon>asterids</taxon>
        <taxon>lamiids</taxon>
        <taxon>Solanales</taxon>
        <taxon>Convolvulaceae</taxon>
        <taxon>Cuscuteae</taxon>
        <taxon>Cuscuta</taxon>
        <taxon>Cuscuta subgen. Cuscuta</taxon>
    </lineage>
</organism>
<proteinExistence type="predicted"/>
<reference evidence="1" key="1">
    <citation type="submission" date="2022-07" db="EMBL/GenBank/DDBJ databases">
        <authorList>
            <person name="Macas J."/>
            <person name="Novak P."/>
            <person name="Neumann P."/>
        </authorList>
    </citation>
    <scope>NUCLEOTIDE SEQUENCE</scope>
</reference>
<sequence>MRPGAGEKYYLRMLLGVVKEDRSFKELRTIDGVVHSTFREACCARSMLNDDKDYIDGLRTKPLGNGA</sequence>
<accession>A0AAV0G2I7</accession>
<dbReference type="Proteomes" id="UP001152523">
    <property type="component" value="Unassembled WGS sequence"/>
</dbReference>
<dbReference type="EMBL" id="CAMAPF010001038">
    <property type="protein sequence ID" value="CAH9142179.1"/>
    <property type="molecule type" value="Genomic_DNA"/>
</dbReference>
<name>A0AAV0G2I7_9ASTE</name>